<proteinExistence type="predicted"/>
<evidence type="ECO:0000313" key="1">
    <source>
        <dbReference type="EMBL" id="SKA08906.1"/>
    </source>
</evidence>
<dbReference type="AlphaFoldDB" id="A0A1T4QZ78"/>
<keyword evidence="2" id="KW-1185">Reference proteome</keyword>
<evidence type="ECO:0000313" key="2">
    <source>
        <dbReference type="Proteomes" id="UP000190328"/>
    </source>
</evidence>
<dbReference type="EMBL" id="FUXI01000036">
    <property type="protein sequence ID" value="SKA08906.1"/>
    <property type="molecule type" value="Genomic_DNA"/>
</dbReference>
<protein>
    <submittedName>
        <fullName evidence="1">Uncharacterized protein</fullName>
    </submittedName>
</protein>
<sequence length="104" mass="13199">MTTEEKIRFKKRSDTFRGMLQLKIDTFRVWKEFYCEILAWVNEEFKAIVSHWERRIYFYNQFLFDDYMKREIDYLMNDVYQKFDEWYLKTYVEKARKVSKKRVG</sequence>
<name>A0A1T4QZ78_9ENTE</name>
<organism evidence="1 2">
    <name type="scientific">Pilibacter termitis</name>
    <dbReference type="NCBI Taxonomy" id="263852"/>
    <lineage>
        <taxon>Bacteria</taxon>
        <taxon>Bacillati</taxon>
        <taxon>Bacillota</taxon>
        <taxon>Bacilli</taxon>
        <taxon>Lactobacillales</taxon>
        <taxon>Enterococcaceae</taxon>
        <taxon>Pilibacter</taxon>
    </lineage>
</organism>
<dbReference type="Proteomes" id="UP000190328">
    <property type="component" value="Unassembled WGS sequence"/>
</dbReference>
<accession>A0A1T4QZ78</accession>
<gene>
    <name evidence="1" type="ORF">SAMN02745116_02376</name>
</gene>
<reference evidence="1 2" key="1">
    <citation type="submission" date="2017-02" db="EMBL/GenBank/DDBJ databases">
        <authorList>
            <person name="Peterson S.W."/>
        </authorList>
    </citation>
    <scope>NUCLEOTIDE SEQUENCE [LARGE SCALE GENOMIC DNA]</scope>
    <source>
        <strain evidence="1 2">ATCC BAA-1030</strain>
    </source>
</reference>
<dbReference type="RefSeq" id="WP_078808276.1">
    <property type="nucleotide sequence ID" value="NZ_FUXI01000036.1"/>
</dbReference>